<sequence>MMKMGYEVYSGTIVGLPFQTDENLVEDILGMKELGVDGLDFDVYMPTKDTPIYPFWREQNDVGQSNQYRPYLERSFQRLKRMIALSRIVMPSVSITTSELHLLLHANGMQEILNAGANVVKMFSGPRWTRQFNLVCVTPRPDYFDEMQPAFPEDYVLQHNLQVIQEAGKIVGSADAALMSSPHARGYQLTGVHSTD</sequence>
<dbReference type="PANTHER" id="PTHR43726:SF1">
    <property type="entry name" value="BIOTIN SYNTHASE"/>
    <property type="match status" value="1"/>
</dbReference>
<keyword evidence="2" id="KW-1185">Reference proteome</keyword>
<name>D8MAB0_BLAHO</name>
<reference evidence="1" key="1">
    <citation type="submission" date="2010-02" db="EMBL/GenBank/DDBJ databases">
        <title>Sequencing and annotation of the Blastocystis hominis genome.</title>
        <authorList>
            <person name="Wincker P."/>
        </authorList>
    </citation>
    <scope>NUCLEOTIDE SEQUENCE</scope>
    <source>
        <strain evidence="1">Singapore isolate B</strain>
    </source>
</reference>
<gene>
    <name evidence="1" type="ORF">GSBLH_T00007206001</name>
</gene>
<dbReference type="OrthoDB" id="188276at2759"/>
<dbReference type="InParanoid" id="D8MAB0"/>
<dbReference type="PANTHER" id="PTHR43726">
    <property type="entry name" value="3-METHYLORNITHINE SYNTHASE"/>
    <property type="match status" value="1"/>
</dbReference>
<dbReference type="Proteomes" id="UP000008312">
    <property type="component" value="Unassembled WGS sequence"/>
</dbReference>
<protein>
    <submittedName>
        <fullName evidence="1">Uncharacterized protein</fullName>
    </submittedName>
</protein>
<dbReference type="GO" id="GO:0016740">
    <property type="term" value="F:transferase activity"/>
    <property type="evidence" value="ECO:0007669"/>
    <property type="project" value="TreeGrafter"/>
</dbReference>
<dbReference type="Gene3D" id="3.20.20.70">
    <property type="entry name" value="Aldolase class I"/>
    <property type="match status" value="1"/>
</dbReference>
<dbReference type="GeneID" id="24923330"/>
<accession>D8MAB0</accession>
<evidence type="ECO:0000313" key="1">
    <source>
        <dbReference type="EMBL" id="CBK24999.2"/>
    </source>
</evidence>
<dbReference type="InterPro" id="IPR034422">
    <property type="entry name" value="HydE/PylB-like"/>
</dbReference>
<evidence type="ECO:0000313" key="2">
    <source>
        <dbReference type="Proteomes" id="UP000008312"/>
    </source>
</evidence>
<dbReference type="RefSeq" id="XP_012899047.1">
    <property type="nucleotide sequence ID" value="XM_013043593.1"/>
</dbReference>
<dbReference type="InterPro" id="IPR013785">
    <property type="entry name" value="Aldolase_TIM"/>
</dbReference>
<dbReference type="EMBL" id="FN668689">
    <property type="protein sequence ID" value="CBK24999.2"/>
    <property type="molecule type" value="Genomic_DNA"/>
</dbReference>
<proteinExistence type="predicted"/>
<dbReference type="InterPro" id="IPR058240">
    <property type="entry name" value="rSAM_sf"/>
</dbReference>
<organism evidence="1">
    <name type="scientific">Blastocystis hominis</name>
    <dbReference type="NCBI Taxonomy" id="12968"/>
    <lineage>
        <taxon>Eukaryota</taxon>
        <taxon>Sar</taxon>
        <taxon>Stramenopiles</taxon>
        <taxon>Bigyra</taxon>
        <taxon>Opalozoa</taxon>
        <taxon>Opalinata</taxon>
        <taxon>Blastocystidae</taxon>
        <taxon>Blastocystis</taxon>
    </lineage>
</organism>
<dbReference type="SUPFAM" id="SSF102114">
    <property type="entry name" value="Radical SAM enzymes"/>
    <property type="match status" value="1"/>
</dbReference>
<dbReference type="AlphaFoldDB" id="D8MAB0"/>